<dbReference type="RefSeq" id="WP_077541642.1">
    <property type="nucleotide sequence ID" value="NZ_CP019633.1"/>
</dbReference>
<evidence type="ECO:0000313" key="2">
    <source>
        <dbReference type="EMBL" id="AQQ10436.1"/>
    </source>
</evidence>
<dbReference type="STRING" id="1940790.L21SP3_02268"/>
<dbReference type="OrthoDB" id="10011741at2"/>
<feature type="transmembrane region" description="Helical" evidence="1">
    <location>
        <begin position="12"/>
        <end position="31"/>
    </location>
</feature>
<keyword evidence="1" id="KW-0812">Transmembrane</keyword>
<evidence type="ECO:0000313" key="3">
    <source>
        <dbReference type="Proteomes" id="UP000188273"/>
    </source>
</evidence>
<accession>A0A1Q2HT03</accession>
<sequence length="192" mass="22540">MKRYDKYKIRRRLFFSILIVGIAVLFLWRIGTFHTQRAESYICPEFEGLEFPLSSEVILSHPECSLDGIFVHSRLVPTSHIKNKSVGPYQIYVSFYSIDKRKQVLLKDVIILENNNETSIFMKAENEGWEKTFNAIFYHLYTSKQAYSLDFKSKNKVLLKVRVCILDGDIITEDTIEFEFQPKLISEWVPVV</sequence>
<reference evidence="3" key="1">
    <citation type="submission" date="2017-02" db="EMBL/GenBank/DDBJ databases">
        <title>Comparative genomics and description of representatives of a novel lineage of planctomycetes thriving in anoxic sediments.</title>
        <authorList>
            <person name="Spring S."/>
            <person name="Bunk B."/>
            <person name="Sproer C."/>
            <person name="Klenk H.-P."/>
        </authorList>
    </citation>
    <scope>NUCLEOTIDE SEQUENCE [LARGE SCALE GENOMIC DNA]</scope>
    <source>
        <strain evidence="3">L21-RPul-D3</strain>
    </source>
</reference>
<dbReference type="EMBL" id="CP019633">
    <property type="protein sequence ID" value="AQQ10436.1"/>
    <property type="molecule type" value="Genomic_DNA"/>
</dbReference>
<proteinExistence type="predicted"/>
<protein>
    <submittedName>
        <fullName evidence="2">Uncharacterized protein</fullName>
    </submittedName>
</protein>
<dbReference type="KEGG" id="pbu:L21SP3_02268"/>
<keyword evidence="3" id="KW-1185">Reference proteome</keyword>
<organism evidence="2 3">
    <name type="scientific">Sedimentisphaera cyanobacteriorum</name>
    <dbReference type="NCBI Taxonomy" id="1940790"/>
    <lineage>
        <taxon>Bacteria</taxon>
        <taxon>Pseudomonadati</taxon>
        <taxon>Planctomycetota</taxon>
        <taxon>Phycisphaerae</taxon>
        <taxon>Sedimentisphaerales</taxon>
        <taxon>Sedimentisphaeraceae</taxon>
        <taxon>Sedimentisphaera</taxon>
    </lineage>
</organism>
<dbReference type="AlphaFoldDB" id="A0A1Q2HT03"/>
<keyword evidence="1" id="KW-0472">Membrane</keyword>
<evidence type="ECO:0000256" key="1">
    <source>
        <dbReference type="SAM" id="Phobius"/>
    </source>
</evidence>
<name>A0A1Q2HT03_9BACT</name>
<dbReference type="Proteomes" id="UP000188273">
    <property type="component" value="Chromosome"/>
</dbReference>
<keyword evidence="1" id="KW-1133">Transmembrane helix</keyword>
<gene>
    <name evidence="2" type="ORF">L21SP3_02268</name>
</gene>